<reference evidence="3 4" key="1">
    <citation type="submission" date="2016-10" db="EMBL/GenBank/DDBJ databases">
        <title>Lutibacter sp. LPB0138, isolated from marine gastropod.</title>
        <authorList>
            <person name="Kim E."/>
            <person name="Yi H."/>
        </authorList>
    </citation>
    <scope>NUCLEOTIDE SEQUENCE [LARGE SCALE GENOMIC DNA]</scope>
    <source>
        <strain evidence="3 4">LPB0138</strain>
    </source>
</reference>
<keyword evidence="3" id="KW-0328">Glycosyltransferase</keyword>
<dbReference type="RefSeq" id="WP_070237550.1">
    <property type="nucleotide sequence ID" value="NZ_CP017478.1"/>
</dbReference>
<dbReference type="Pfam" id="PF00156">
    <property type="entry name" value="Pribosyltran"/>
    <property type="match status" value="1"/>
</dbReference>
<accession>A0A1D8P9X7</accession>
<dbReference type="SUPFAM" id="SSF53271">
    <property type="entry name" value="PRTase-like"/>
    <property type="match status" value="1"/>
</dbReference>
<dbReference type="STRING" id="1850246.LPB138_12185"/>
<gene>
    <name evidence="3" type="ORF">LPB138_12185</name>
</gene>
<comment type="similarity">
    <text evidence="1">Belongs to the ComF/GntX family.</text>
</comment>
<name>A0A1D8P9X7_9FLAO</name>
<dbReference type="OrthoDB" id="9779910at2"/>
<dbReference type="InterPro" id="IPR029057">
    <property type="entry name" value="PRTase-like"/>
</dbReference>
<dbReference type="InterPro" id="IPR051910">
    <property type="entry name" value="ComF/GntX_DNA_util-trans"/>
</dbReference>
<dbReference type="KEGG" id="lul:LPB138_12185"/>
<evidence type="ECO:0000313" key="3">
    <source>
        <dbReference type="EMBL" id="AOW21390.1"/>
    </source>
</evidence>
<proteinExistence type="inferred from homology"/>
<dbReference type="AlphaFoldDB" id="A0A1D8P9X7"/>
<keyword evidence="4" id="KW-1185">Reference proteome</keyword>
<feature type="domain" description="Phosphoribosyltransferase" evidence="2">
    <location>
        <begin position="150"/>
        <end position="219"/>
    </location>
</feature>
<dbReference type="EMBL" id="CP017478">
    <property type="protein sequence ID" value="AOW21390.1"/>
    <property type="molecule type" value="Genomic_DNA"/>
</dbReference>
<dbReference type="GO" id="GO:0016757">
    <property type="term" value="F:glycosyltransferase activity"/>
    <property type="evidence" value="ECO:0007669"/>
    <property type="project" value="UniProtKB-KW"/>
</dbReference>
<evidence type="ECO:0000313" key="4">
    <source>
        <dbReference type="Proteomes" id="UP000176050"/>
    </source>
</evidence>
<dbReference type="InterPro" id="IPR000836">
    <property type="entry name" value="PRTase_dom"/>
</dbReference>
<dbReference type="CDD" id="cd06223">
    <property type="entry name" value="PRTases_typeI"/>
    <property type="match status" value="1"/>
</dbReference>
<keyword evidence="3" id="KW-0808">Transferase</keyword>
<evidence type="ECO:0000256" key="1">
    <source>
        <dbReference type="ARBA" id="ARBA00008007"/>
    </source>
</evidence>
<dbReference type="Proteomes" id="UP000176050">
    <property type="component" value="Chromosome"/>
</dbReference>
<protein>
    <submittedName>
        <fullName evidence="3">Amidophosphoribosyltransferase</fullName>
    </submittedName>
</protein>
<dbReference type="PANTHER" id="PTHR47505:SF1">
    <property type="entry name" value="DNA UTILIZATION PROTEIN YHGH"/>
    <property type="match status" value="1"/>
</dbReference>
<dbReference type="Gene3D" id="3.40.50.2020">
    <property type="match status" value="1"/>
</dbReference>
<sequence>MQLFKDIFYLFFPDVCLSCNQQLSKNENTICTICRHDFPLANFTNQIDNPIEKKFYGRVPIESASALFIFHKKGKVQQLIHQLKYKNQQEIGTLIGNWLGEELKSSNRFKNIDYIIPVPLHPKKKKLRGYNQLTKFGVTLAKVLNSEYIDNKLIKTYSSETQTKKGIVARWNNVNEQFKIKNEDYFNNKHILLIDDVITTGATLESCANQLLKSKNIKISLALMAFTE</sequence>
<evidence type="ECO:0000259" key="2">
    <source>
        <dbReference type="Pfam" id="PF00156"/>
    </source>
</evidence>
<organism evidence="3 4">
    <name type="scientific">Urechidicola croceus</name>
    <dbReference type="NCBI Taxonomy" id="1850246"/>
    <lineage>
        <taxon>Bacteria</taxon>
        <taxon>Pseudomonadati</taxon>
        <taxon>Bacteroidota</taxon>
        <taxon>Flavobacteriia</taxon>
        <taxon>Flavobacteriales</taxon>
        <taxon>Flavobacteriaceae</taxon>
        <taxon>Urechidicola</taxon>
    </lineage>
</organism>
<dbReference type="PANTHER" id="PTHR47505">
    <property type="entry name" value="DNA UTILIZATION PROTEIN YHGH"/>
    <property type="match status" value="1"/>
</dbReference>